<protein>
    <submittedName>
        <fullName evidence="2">Uncharacterized protein</fullName>
    </submittedName>
</protein>
<dbReference type="AlphaFoldDB" id="A0A2C9W1B5"/>
<feature type="region of interest" description="Disordered" evidence="1">
    <location>
        <begin position="1"/>
        <end position="24"/>
    </location>
</feature>
<proteinExistence type="predicted"/>
<gene>
    <name evidence="2" type="ORF">MANES_04G058200</name>
</gene>
<dbReference type="EMBL" id="CM004390">
    <property type="protein sequence ID" value="OAY52106.1"/>
    <property type="molecule type" value="Genomic_DNA"/>
</dbReference>
<accession>A0A2C9W1B5</accession>
<sequence length="60" mass="7021">MPVSSSKLTPDSNPPSTKETQITVTRHSLSCRQNDMEPNFFLTKVRLAIRFCRHFWDCKH</sequence>
<reference evidence="2" key="1">
    <citation type="submission" date="2016-02" db="EMBL/GenBank/DDBJ databases">
        <title>WGS assembly of Manihot esculenta.</title>
        <authorList>
            <person name="Bredeson J.V."/>
            <person name="Prochnik S.E."/>
            <person name="Lyons J.B."/>
            <person name="Schmutz J."/>
            <person name="Grimwood J."/>
            <person name="Vrebalov J."/>
            <person name="Bart R.S."/>
            <person name="Amuge T."/>
            <person name="Ferguson M.E."/>
            <person name="Green R."/>
            <person name="Putnam N."/>
            <person name="Stites J."/>
            <person name="Rounsley S."/>
            <person name="Rokhsar D.S."/>
        </authorList>
    </citation>
    <scope>NUCLEOTIDE SEQUENCE [LARGE SCALE GENOMIC DNA]</scope>
    <source>
        <tissue evidence="2">Leaf</tissue>
    </source>
</reference>
<name>A0A2C9W1B5_MANES</name>
<evidence type="ECO:0000256" key="1">
    <source>
        <dbReference type="SAM" id="MobiDB-lite"/>
    </source>
</evidence>
<organism evidence="2">
    <name type="scientific">Manihot esculenta</name>
    <name type="common">Cassava</name>
    <name type="synonym">Jatropha manihot</name>
    <dbReference type="NCBI Taxonomy" id="3983"/>
    <lineage>
        <taxon>Eukaryota</taxon>
        <taxon>Viridiplantae</taxon>
        <taxon>Streptophyta</taxon>
        <taxon>Embryophyta</taxon>
        <taxon>Tracheophyta</taxon>
        <taxon>Spermatophyta</taxon>
        <taxon>Magnoliopsida</taxon>
        <taxon>eudicotyledons</taxon>
        <taxon>Gunneridae</taxon>
        <taxon>Pentapetalae</taxon>
        <taxon>rosids</taxon>
        <taxon>fabids</taxon>
        <taxon>Malpighiales</taxon>
        <taxon>Euphorbiaceae</taxon>
        <taxon>Crotonoideae</taxon>
        <taxon>Manihoteae</taxon>
        <taxon>Manihot</taxon>
    </lineage>
</organism>
<evidence type="ECO:0000313" key="2">
    <source>
        <dbReference type="EMBL" id="OAY52106.1"/>
    </source>
</evidence>